<feature type="transmembrane region" description="Helical" evidence="6">
    <location>
        <begin position="224"/>
        <end position="243"/>
    </location>
</feature>
<protein>
    <submittedName>
        <fullName evidence="8">Phosphatidate phosphatase isoform X1</fullName>
    </submittedName>
</protein>
<dbReference type="PANTHER" id="PTHR10165">
    <property type="entry name" value="LIPID PHOSPHATE PHOSPHATASE"/>
    <property type="match status" value="1"/>
</dbReference>
<dbReference type="STRING" id="10195.A0A3M7QZX7"/>
<dbReference type="SUPFAM" id="SSF48317">
    <property type="entry name" value="Acid phosphatase/Vanadium-dependent haloperoxidase"/>
    <property type="match status" value="1"/>
</dbReference>
<dbReference type="AlphaFoldDB" id="A0A3M7QZX7"/>
<evidence type="ECO:0000256" key="1">
    <source>
        <dbReference type="ARBA" id="ARBA00004141"/>
    </source>
</evidence>
<dbReference type="SMART" id="SM00014">
    <property type="entry name" value="acidPPc"/>
    <property type="match status" value="1"/>
</dbReference>
<evidence type="ECO:0000259" key="7">
    <source>
        <dbReference type="SMART" id="SM00014"/>
    </source>
</evidence>
<dbReference type="InterPro" id="IPR036938">
    <property type="entry name" value="PAP2/HPO_sf"/>
</dbReference>
<feature type="transmembrane region" description="Helical" evidence="6">
    <location>
        <begin position="201"/>
        <end position="217"/>
    </location>
</feature>
<dbReference type="GO" id="GO:0005886">
    <property type="term" value="C:plasma membrane"/>
    <property type="evidence" value="ECO:0007669"/>
    <property type="project" value="TreeGrafter"/>
</dbReference>
<dbReference type="InterPro" id="IPR043216">
    <property type="entry name" value="PAP-like"/>
</dbReference>
<feature type="domain" description="Phosphatidic acid phosphatase type 2/haloperoxidase" evidence="7">
    <location>
        <begin position="121"/>
        <end position="270"/>
    </location>
</feature>
<evidence type="ECO:0000313" key="8">
    <source>
        <dbReference type="EMBL" id="RNA16664.1"/>
    </source>
</evidence>
<dbReference type="GO" id="GO:0007165">
    <property type="term" value="P:signal transduction"/>
    <property type="evidence" value="ECO:0007669"/>
    <property type="project" value="TreeGrafter"/>
</dbReference>
<comment type="caution">
    <text evidence="8">The sequence shown here is derived from an EMBL/GenBank/DDBJ whole genome shotgun (WGS) entry which is preliminary data.</text>
</comment>
<accession>A0A3M7QZX7</accession>
<evidence type="ECO:0000256" key="6">
    <source>
        <dbReference type="SAM" id="Phobius"/>
    </source>
</evidence>
<comment type="similarity">
    <text evidence="2">Belongs to the PA-phosphatase related phosphoesterase family.</text>
</comment>
<dbReference type="GO" id="GO:0046839">
    <property type="term" value="P:phospholipid dephosphorylation"/>
    <property type="evidence" value="ECO:0007669"/>
    <property type="project" value="TreeGrafter"/>
</dbReference>
<organism evidence="8 9">
    <name type="scientific">Brachionus plicatilis</name>
    <name type="common">Marine rotifer</name>
    <name type="synonym">Brachionus muelleri</name>
    <dbReference type="NCBI Taxonomy" id="10195"/>
    <lineage>
        <taxon>Eukaryota</taxon>
        <taxon>Metazoa</taxon>
        <taxon>Spiralia</taxon>
        <taxon>Gnathifera</taxon>
        <taxon>Rotifera</taxon>
        <taxon>Eurotatoria</taxon>
        <taxon>Monogononta</taxon>
        <taxon>Pseudotrocha</taxon>
        <taxon>Ploima</taxon>
        <taxon>Brachionidae</taxon>
        <taxon>Brachionus</taxon>
    </lineage>
</organism>
<dbReference type="Gene3D" id="1.20.144.10">
    <property type="entry name" value="Phosphatidic acid phosphatase type 2/haloperoxidase"/>
    <property type="match status" value="1"/>
</dbReference>
<keyword evidence="5 6" id="KW-0472">Membrane</keyword>
<dbReference type="Pfam" id="PF01569">
    <property type="entry name" value="PAP2"/>
    <property type="match status" value="1"/>
</dbReference>
<dbReference type="PANTHER" id="PTHR10165:SF103">
    <property type="entry name" value="PHOSPHOLIPID PHOSPHATASE HOMOLOG 1.2 HOMOLOG"/>
    <property type="match status" value="1"/>
</dbReference>
<evidence type="ECO:0000256" key="5">
    <source>
        <dbReference type="ARBA" id="ARBA00023136"/>
    </source>
</evidence>
<dbReference type="OrthoDB" id="8907274at2759"/>
<feature type="transmembrane region" description="Helical" evidence="6">
    <location>
        <begin position="116"/>
        <end position="135"/>
    </location>
</feature>
<dbReference type="InterPro" id="IPR000326">
    <property type="entry name" value="PAP2/HPO"/>
</dbReference>
<keyword evidence="3 6" id="KW-0812">Transmembrane</keyword>
<reference evidence="8 9" key="1">
    <citation type="journal article" date="2018" name="Sci. Rep.">
        <title>Genomic signatures of local adaptation to the degree of environmental predictability in rotifers.</title>
        <authorList>
            <person name="Franch-Gras L."/>
            <person name="Hahn C."/>
            <person name="Garcia-Roger E.M."/>
            <person name="Carmona M.J."/>
            <person name="Serra M."/>
            <person name="Gomez A."/>
        </authorList>
    </citation>
    <scope>NUCLEOTIDE SEQUENCE [LARGE SCALE GENOMIC DNA]</scope>
    <source>
        <strain evidence="8">HYR1</strain>
    </source>
</reference>
<dbReference type="GO" id="GO:0008195">
    <property type="term" value="F:phosphatidate phosphatase activity"/>
    <property type="evidence" value="ECO:0007669"/>
    <property type="project" value="TreeGrafter"/>
</dbReference>
<dbReference type="GO" id="GO:0006644">
    <property type="term" value="P:phospholipid metabolic process"/>
    <property type="evidence" value="ECO:0007669"/>
    <property type="project" value="InterPro"/>
</dbReference>
<dbReference type="CDD" id="cd03384">
    <property type="entry name" value="PAP2_wunen"/>
    <property type="match status" value="1"/>
</dbReference>
<dbReference type="EMBL" id="REGN01004654">
    <property type="protein sequence ID" value="RNA16664.1"/>
    <property type="molecule type" value="Genomic_DNA"/>
</dbReference>
<proteinExistence type="inferred from homology"/>
<sequence>MMNQNETVHWFKLVFDICSVLMLFLSFHVIKLFLKPFKSSFNCNDYTVNMPFRPSTVTNFHLILLSLILPLMTIIATEIFKTIFTRNPRHKKKSIIIYKVKFLHEKILQFPEQIGNLYISCGSFFFGLLSTAVITDFGKVVVGRLRPNFIDVCKPDLNPYTHLCKLNKTFLIPEVDFKCTAENKESVEESRLSFPSGHSSLSFYSMIFLILFVNHTWKCRNFGLLPRMVQISFFMMAFFTALSRIADNKHHPTDVLAGATLGTITSICSFICMTNYLKKTTAKTRYSTLSCHQYDQENVQEAHKDINENDHKYTTSFNI</sequence>
<evidence type="ECO:0000313" key="9">
    <source>
        <dbReference type="Proteomes" id="UP000276133"/>
    </source>
</evidence>
<feature type="transmembrane region" description="Helical" evidence="6">
    <location>
        <begin position="60"/>
        <end position="84"/>
    </location>
</feature>
<comment type="subcellular location">
    <subcellularLocation>
        <location evidence="1">Membrane</location>
        <topology evidence="1">Multi-pass membrane protein</topology>
    </subcellularLocation>
</comment>
<gene>
    <name evidence="8" type="ORF">BpHYR1_026201</name>
</gene>
<keyword evidence="9" id="KW-1185">Reference proteome</keyword>
<evidence type="ECO:0000256" key="4">
    <source>
        <dbReference type="ARBA" id="ARBA00022989"/>
    </source>
</evidence>
<evidence type="ECO:0000256" key="3">
    <source>
        <dbReference type="ARBA" id="ARBA00022692"/>
    </source>
</evidence>
<keyword evidence="4 6" id="KW-1133">Transmembrane helix</keyword>
<dbReference type="Proteomes" id="UP000276133">
    <property type="component" value="Unassembled WGS sequence"/>
</dbReference>
<name>A0A3M7QZX7_BRAPC</name>
<feature type="transmembrane region" description="Helical" evidence="6">
    <location>
        <begin position="255"/>
        <end position="277"/>
    </location>
</feature>
<feature type="transmembrane region" description="Helical" evidence="6">
    <location>
        <begin position="12"/>
        <end position="30"/>
    </location>
</feature>
<evidence type="ECO:0000256" key="2">
    <source>
        <dbReference type="ARBA" id="ARBA00008816"/>
    </source>
</evidence>